<evidence type="ECO:0000313" key="2">
    <source>
        <dbReference type="EMBL" id="AEK08169.1"/>
    </source>
</evidence>
<dbReference type="RefSeq" id="YP_009636283.1">
    <property type="nucleotide sequence ID" value="NC_042316.1"/>
</dbReference>
<proteinExistence type="predicted"/>
<evidence type="ECO:0000313" key="3">
    <source>
        <dbReference type="Proteomes" id="UP000008404"/>
    </source>
</evidence>
<accession>G1D070</accession>
<keyword evidence="1" id="KW-1133">Transmembrane helix</keyword>
<keyword evidence="3" id="KW-1185">Reference proteome</keyword>
<dbReference type="Proteomes" id="UP000008404">
    <property type="component" value="Segment"/>
</dbReference>
<organism evidence="2 3">
    <name type="scientific">Mycobacterium phage Baka</name>
    <dbReference type="NCBI Taxonomy" id="2902882"/>
    <lineage>
        <taxon>Viruses</taxon>
        <taxon>Duplodnaviria</taxon>
        <taxon>Heunggongvirae</taxon>
        <taxon>Uroviricota</taxon>
        <taxon>Caudoviricetes</taxon>
        <taxon>Omegavirus</taxon>
        <taxon>Omegavirus baka</taxon>
    </lineage>
</organism>
<reference evidence="2 3" key="1">
    <citation type="journal article" date="2012" name="J. Virol.">
        <title>Complete Genome Sequences of 138 Mycobacteriophages.</title>
        <authorList>
            <consortium name="the Science Education Alliance Phage Hunters Advancing Genomics and Evolutionary Science Program"/>
            <consortium name="the KwaZulu-Natal Research Institute for Tuberculosis and HIV Mycobacterial Genetics Course Students"/>
            <consortium name="the Phage Hunters Integrating Research and Education Program"/>
            <person name="Hatfull G.F."/>
        </authorList>
    </citation>
    <scope>NUCLEOTIDE SEQUENCE [LARGE SCALE GENOMIC DNA]</scope>
    <source>
        <strain evidence="2">Baka</strain>
    </source>
</reference>
<dbReference type="GeneID" id="40233019"/>
<protein>
    <submittedName>
        <fullName evidence="2">Uncharacterized protein</fullName>
    </submittedName>
</protein>
<keyword evidence="1" id="KW-0472">Membrane</keyword>
<feature type="transmembrane region" description="Helical" evidence="1">
    <location>
        <begin position="28"/>
        <end position="44"/>
    </location>
</feature>
<gene>
    <name evidence="2" type="primary">112</name>
    <name evidence="2" type="ORF">PBI_BAKA_112</name>
</gene>
<sequence>MNFAIRVVLAFLAGAGISLALAPTGVPSLLILIIAFLVGLAIGLV</sequence>
<evidence type="ECO:0000256" key="1">
    <source>
        <dbReference type="SAM" id="Phobius"/>
    </source>
</evidence>
<dbReference type="KEGG" id="vg:40233019"/>
<dbReference type="EMBL" id="JF937090">
    <property type="protein sequence ID" value="AEK08169.1"/>
    <property type="molecule type" value="Genomic_DNA"/>
</dbReference>
<name>G1D070_9CAUD</name>
<keyword evidence="1" id="KW-0812">Transmembrane</keyword>